<evidence type="ECO:0000313" key="3">
    <source>
        <dbReference type="Proteomes" id="UP001529510"/>
    </source>
</evidence>
<keyword evidence="3" id="KW-1185">Reference proteome</keyword>
<gene>
    <name evidence="2" type="ORF">M9458_029300</name>
</gene>
<dbReference type="EMBL" id="JAMKFB020000014">
    <property type="protein sequence ID" value="KAL0176970.1"/>
    <property type="molecule type" value="Genomic_DNA"/>
</dbReference>
<reference evidence="2 3" key="1">
    <citation type="submission" date="2024-05" db="EMBL/GenBank/DDBJ databases">
        <title>Genome sequencing and assembly of Indian major carp, Cirrhinus mrigala (Hamilton, 1822).</title>
        <authorList>
            <person name="Mohindra V."/>
            <person name="Chowdhury L.M."/>
            <person name="Lal K."/>
            <person name="Jena J.K."/>
        </authorList>
    </citation>
    <scope>NUCLEOTIDE SEQUENCE [LARGE SCALE GENOMIC DNA]</scope>
    <source>
        <strain evidence="2">CM1030</strain>
        <tissue evidence="2">Blood</tissue>
    </source>
</reference>
<dbReference type="AlphaFoldDB" id="A0ABD0PSG1"/>
<evidence type="ECO:0000259" key="1">
    <source>
        <dbReference type="Pfam" id="PF14484"/>
    </source>
</evidence>
<feature type="non-terminal residue" evidence="2">
    <location>
        <position position="76"/>
    </location>
</feature>
<dbReference type="Pfam" id="PF14484">
    <property type="entry name" value="FISNA"/>
    <property type="match status" value="1"/>
</dbReference>
<feature type="domain" description="FISNA" evidence="1">
    <location>
        <begin position="2"/>
        <end position="27"/>
    </location>
</feature>
<sequence>TQGNPTLLNEIYTELYITESESGEISNCYESGRCSADRSPPDVALTLSSHTDCYTTSWTTFPIMQHADLVYTCGQS</sequence>
<organism evidence="2 3">
    <name type="scientific">Cirrhinus mrigala</name>
    <name type="common">Mrigala</name>
    <dbReference type="NCBI Taxonomy" id="683832"/>
    <lineage>
        <taxon>Eukaryota</taxon>
        <taxon>Metazoa</taxon>
        <taxon>Chordata</taxon>
        <taxon>Craniata</taxon>
        <taxon>Vertebrata</taxon>
        <taxon>Euteleostomi</taxon>
        <taxon>Actinopterygii</taxon>
        <taxon>Neopterygii</taxon>
        <taxon>Teleostei</taxon>
        <taxon>Ostariophysi</taxon>
        <taxon>Cypriniformes</taxon>
        <taxon>Cyprinidae</taxon>
        <taxon>Labeoninae</taxon>
        <taxon>Labeonini</taxon>
        <taxon>Cirrhinus</taxon>
    </lineage>
</organism>
<dbReference type="InterPro" id="IPR029495">
    <property type="entry name" value="NACHT-assoc"/>
</dbReference>
<proteinExistence type="predicted"/>
<feature type="non-terminal residue" evidence="2">
    <location>
        <position position="1"/>
    </location>
</feature>
<accession>A0ABD0PSG1</accession>
<protein>
    <recommendedName>
        <fullName evidence="1">FISNA domain-containing protein</fullName>
    </recommendedName>
</protein>
<evidence type="ECO:0000313" key="2">
    <source>
        <dbReference type="EMBL" id="KAL0176970.1"/>
    </source>
</evidence>
<name>A0ABD0PSG1_CIRMR</name>
<comment type="caution">
    <text evidence="2">The sequence shown here is derived from an EMBL/GenBank/DDBJ whole genome shotgun (WGS) entry which is preliminary data.</text>
</comment>
<dbReference type="Proteomes" id="UP001529510">
    <property type="component" value="Unassembled WGS sequence"/>
</dbReference>